<gene>
    <name evidence="1" type="ORF">ALO55_01187</name>
</gene>
<sequence>MSALSKPVRRTVSASQLDDDLVRVLEAMLDSGEKITAHAIVRKIETLGAVSSLTRDTYRSDLIAQYQQLQVVRNQWVERAKKNSQKHLITTLAMKDERIADLERQVALLTASHKAIILAVGELGGLRAWQRFFPHYDEHTLMVLPDLEERKPGST</sequence>
<reference evidence="1 2" key="1">
    <citation type="submission" date="2015-09" db="EMBL/GenBank/DDBJ databases">
        <title>Genome announcement of multiple Pseudomonas syringae strains.</title>
        <authorList>
            <person name="Thakur S."/>
            <person name="Wang P.W."/>
            <person name="Gong Y."/>
            <person name="Weir B.S."/>
            <person name="Guttman D.S."/>
        </authorList>
    </citation>
    <scope>NUCLEOTIDE SEQUENCE [LARGE SCALE GENOMIC DNA]</scope>
    <source>
        <strain evidence="1 2">ICMP2740</strain>
    </source>
</reference>
<evidence type="ECO:0000313" key="1">
    <source>
        <dbReference type="EMBL" id="KPY09734.1"/>
    </source>
</evidence>
<name>A0ABD4B9S3_PSESH</name>
<evidence type="ECO:0000313" key="2">
    <source>
        <dbReference type="Proteomes" id="UP000050396"/>
    </source>
</evidence>
<accession>A0ABD4B9S3</accession>
<dbReference type="Proteomes" id="UP000050396">
    <property type="component" value="Unassembled WGS sequence"/>
</dbReference>
<comment type="caution">
    <text evidence="1">The sequence shown here is derived from an EMBL/GenBank/DDBJ whole genome shotgun (WGS) entry which is preliminary data.</text>
</comment>
<dbReference type="AlphaFoldDB" id="A0ABD4B9S3"/>
<dbReference type="EMBL" id="LJQZ01000286">
    <property type="protein sequence ID" value="KPY09734.1"/>
    <property type="molecule type" value="Genomic_DNA"/>
</dbReference>
<proteinExistence type="predicted"/>
<protein>
    <submittedName>
        <fullName evidence="1">Uncharacterized protein</fullName>
    </submittedName>
</protein>
<organism evidence="1 2">
    <name type="scientific">Pseudomonas savastanoi pv. phaseolicola</name>
    <name type="common">Pseudomonas syringae pv. phaseolicola</name>
    <dbReference type="NCBI Taxonomy" id="319"/>
    <lineage>
        <taxon>Bacteria</taxon>
        <taxon>Pseudomonadati</taxon>
        <taxon>Pseudomonadota</taxon>
        <taxon>Gammaproteobacteria</taxon>
        <taxon>Pseudomonadales</taxon>
        <taxon>Pseudomonadaceae</taxon>
        <taxon>Pseudomonas</taxon>
    </lineage>
</organism>